<dbReference type="Proteomes" id="UP000001784">
    <property type="component" value="Chromosome"/>
</dbReference>
<dbReference type="Gene3D" id="3.50.30.10">
    <property type="entry name" value="Phosphohistidine domain"/>
    <property type="match status" value="1"/>
</dbReference>
<evidence type="ECO:0000256" key="2">
    <source>
        <dbReference type="ARBA" id="ARBA00002988"/>
    </source>
</evidence>
<comment type="function">
    <text evidence="2">Catalyzes the phosphorylation of pyruvate to phosphoenolpyruvate.</text>
</comment>
<gene>
    <name evidence="17" type="ordered locus">Sfum_0630</name>
</gene>
<dbReference type="KEGG" id="sfu:Sfum_0630"/>
<dbReference type="OrthoDB" id="9760711at2"/>
<protein>
    <recommendedName>
        <fullName evidence="6">Phosphoenolpyruvate synthase</fullName>
        <ecNumber evidence="5">2.7.9.2</ecNumber>
    </recommendedName>
    <alternativeName>
        <fullName evidence="13">Pyruvate, water dikinase</fullName>
    </alternativeName>
</protein>
<evidence type="ECO:0000256" key="6">
    <source>
        <dbReference type="ARBA" id="ARBA00021623"/>
    </source>
</evidence>
<dbReference type="SUPFAM" id="SSF56059">
    <property type="entry name" value="Glutathione synthetase ATP-binding domain-like"/>
    <property type="match status" value="1"/>
</dbReference>
<dbReference type="Gene3D" id="3.30.470.20">
    <property type="entry name" value="ATP-grasp fold, B domain"/>
    <property type="match status" value="1"/>
</dbReference>
<evidence type="ECO:0000256" key="14">
    <source>
        <dbReference type="ARBA" id="ARBA00047700"/>
    </source>
</evidence>
<dbReference type="Gene3D" id="3.30.1490.20">
    <property type="entry name" value="ATP-grasp fold, A domain"/>
    <property type="match status" value="1"/>
</dbReference>
<dbReference type="Pfam" id="PF00391">
    <property type="entry name" value="PEP-utilizers"/>
    <property type="match status" value="1"/>
</dbReference>
<feature type="domain" description="PEP-utilising enzyme mobile" evidence="15">
    <location>
        <begin position="492"/>
        <end position="563"/>
    </location>
</feature>
<evidence type="ECO:0000256" key="10">
    <source>
        <dbReference type="ARBA" id="ARBA00022777"/>
    </source>
</evidence>
<proteinExistence type="inferred from homology"/>
<evidence type="ECO:0000259" key="16">
    <source>
        <dbReference type="Pfam" id="PF01326"/>
    </source>
</evidence>
<dbReference type="InterPro" id="IPR013815">
    <property type="entry name" value="ATP_grasp_subdomain_1"/>
</dbReference>
<sequence>MSERFKFLSWLKPRRAKAPKSDFSEAFRARYESFQELLASNKELLKIITDLEEKLRGQQIFGMSYVRTQVARATFHTLRMIRSLNALSAQKYPHLFDAFERINTRVKEEVLVRKETSQARLTLPYSSVTKEMVDTVGGKSANLGEVLNRVGLPVPEGFAITTAAYDLFLARNELVDEIQKRKMELDPKDPESFNLAGEDIQRLIITAPVPEELREAILESYEQMIRRVPQEVSRGGRPRISMRSSAIGEDSDLSFAGQYLSLLNVSHDKIVQTYVFIIGSLFTPRAISYRLNMGIRDEDVAMSVACLRMVDSVASGIVYSRHPFNLLQDNVIITAVWGLGPYAVDGVITPDSYTVAKDSTFAILETKVSHKPVQLASDPDGGLIEIPVPEDLRDAPCLSSEQIRLLADYAARLEKHYGCPQDMEWALDRDGTILVLQTRPLRLESRGAEQEARTIPELSQYPLLVPDGAVASPGVGFGKAFLVRSEEDLVDFPDGAVLVAKHSSPKYVVVMNKASAIVTDSGSVTGHMASVAREFGIPAILDAKVATSSIPGGTEITVDGYSGRVYQGKVQELLSLQIPRESHMKGTPVYETLKRVSEWIVPLRLFDPKSPEFTPEHCKSIHDIMRFVHESSYTEMFRISDHVSETTGGAAKLEAPIPLDLYVIDLGGGLKESAAGRNRIKVNQVTSIPFCAVLKGMLHEDLRYHRPRPVHLSGFLSVMSEQMLTPAYSGAERFGDRSYAVISDKYLNFSSRVGYHYGVLDSYCGRTISNNYITFSFKGGAADDIRRSRRARAIAKILDALDFVVEVVADRVDARFQKHEAQIIEDRLDQIGRLLQFTRQMDMLMDSDMSVALMAEAFLQGDYQLEAGGRKESSR</sequence>
<evidence type="ECO:0000256" key="12">
    <source>
        <dbReference type="ARBA" id="ARBA00022842"/>
    </source>
</evidence>
<comment type="similarity">
    <text evidence="4">Belongs to the PEP-utilizing enzyme family.</text>
</comment>
<dbReference type="GO" id="GO:0046872">
    <property type="term" value="F:metal ion binding"/>
    <property type="evidence" value="ECO:0007669"/>
    <property type="project" value="UniProtKB-KW"/>
</dbReference>
<dbReference type="SUPFAM" id="SSF52009">
    <property type="entry name" value="Phosphohistidine domain"/>
    <property type="match status" value="1"/>
</dbReference>
<keyword evidence="17" id="KW-0670">Pyruvate</keyword>
<evidence type="ECO:0000313" key="18">
    <source>
        <dbReference type="Proteomes" id="UP000001784"/>
    </source>
</evidence>
<dbReference type="FunCoup" id="A0LFX7">
    <property type="interactions" value="232"/>
</dbReference>
<comment type="catalytic activity">
    <reaction evidence="14">
        <text>pyruvate + ATP + H2O = phosphoenolpyruvate + AMP + phosphate + 2 H(+)</text>
        <dbReference type="Rhea" id="RHEA:11364"/>
        <dbReference type="ChEBI" id="CHEBI:15361"/>
        <dbReference type="ChEBI" id="CHEBI:15377"/>
        <dbReference type="ChEBI" id="CHEBI:15378"/>
        <dbReference type="ChEBI" id="CHEBI:30616"/>
        <dbReference type="ChEBI" id="CHEBI:43474"/>
        <dbReference type="ChEBI" id="CHEBI:58702"/>
        <dbReference type="ChEBI" id="CHEBI:456215"/>
        <dbReference type="EC" id="2.7.9.2"/>
    </reaction>
</comment>
<organism evidence="17 18">
    <name type="scientific">Syntrophobacter fumaroxidans (strain DSM 10017 / MPOB)</name>
    <dbReference type="NCBI Taxonomy" id="335543"/>
    <lineage>
        <taxon>Bacteria</taxon>
        <taxon>Pseudomonadati</taxon>
        <taxon>Thermodesulfobacteriota</taxon>
        <taxon>Syntrophobacteria</taxon>
        <taxon>Syntrophobacterales</taxon>
        <taxon>Syntrophobacteraceae</taxon>
        <taxon>Syntrophobacter</taxon>
    </lineage>
</organism>
<evidence type="ECO:0000256" key="7">
    <source>
        <dbReference type="ARBA" id="ARBA00022679"/>
    </source>
</evidence>
<reference evidence="17 18" key="1">
    <citation type="submission" date="2006-10" db="EMBL/GenBank/DDBJ databases">
        <title>Complete sequence of Syntrophobacter fumaroxidans MPOB.</title>
        <authorList>
            <consortium name="US DOE Joint Genome Institute"/>
            <person name="Copeland A."/>
            <person name="Lucas S."/>
            <person name="Lapidus A."/>
            <person name="Barry K."/>
            <person name="Detter J.C."/>
            <person name="Glavina del Rio T."/>
            <person name="Hammon N."/>
            <person name="Israni S."/>
            <person name="Pitluck S."/>
            <person name="Goltsman E.G."/>
            <person name="Martinez M."/>
            <person name="Schmutz J."/>
            <person name="Larimer F."/>
            <person name="Land M."/>
            <person name="Hauser L."/>
            <person name="Kyrpides N."/>
            <person name="Kim E."/>
            <person name="Boone D.R."/>
            <person name="Brockman F."/>
            <person name="Culley D."/>
            <person name="Ferry J."/>
            <person name="Gunsalus R."/>
            <person name="McInerney M.J."/>
            <person name="Morrison M."/>
            <person name="Plugge C."/>
            <person name="Rohlin L."/>
            <person name="Scholten J."/>
            <person name="Sieber J."/>
            <person name="Stams A.J.M."/>
            <person name="Worm P."/>
            <person name="Henstra A.M."/>
            <person name="Richardson P."/>
        </authorList>
    </citation>
    <scope>NUCLEOTIDE SEQUENCE [LARGE SCALE GENOMIC DNA]</scope>
    <source>
        <strain evidence="18">DSM 10017 / MPOB</strain>
    </source>
</reference>
<evidence type="ECO:0000256" key="13">
    <source>
        <dbReference type="ARBA" id="ARBA00033470"/>
    </source>
</evidence>
<dbReference type="GO" id="GO:0006094">
    <property type="term" value="P:gluconeogenesis"/>
    <property type="evidence" value="ECO:0007669"/>
    <property type="project" value="UniProtKB-UniPathway"/>
</dbReference>
<dbReference type="EC" id="2.7.9.2" evidence="5"/>
<evidence type="ECO:0000256" key="4">
    <source>
        <dbReference type="ARBA" id="ARBA00007837"/>
    </source>
</evidence>
<keyword evidence="9" id="KW-0547">Nucleotide-binding</keyword>
<dbReference type="AlphaFoldDB" id="A0LFX7"/>
<keyword evidence="12" id="KW-0460">Magnesium</keyword>
<keyword evidence="8" id="KW-0479">Metal-binding</keyword>
<evidence type="ECO:0000256" key="9">
    <source>
        <dbReference type="ARBA" id="ARBA00022741"/>
    </source>
</evidence>
<evidence type="ECO:0000313" key="17">
    <source>
        <dbReference type="EMBL" id="ABK16329.1"/>
    </source>
</evidence>
<dbReference type="InterPro" id="IPR002192">
    <property type="entry name" value="PPDK_AMP/ATP-bd"/>
</dbReference>
<dbReference type="eggNOG" id="COG0574">
    <property type="taxonomic scope" value="Bacteria"/>
</dbReference>
<dbReference type="GO" id="GO:0005524">
    <property type="term" value="F:ATP binding"/>
    <property type="evidence" value="ECO:0007669"/>
    <property type="project" value="UniProtKB-KW"/>
</dbReference>
<keyword evidence="18" id="KW-1185">Reference proteome</keyword>
<evidence type="ECO:0000256" key="1">
    <source>
        <dbReference type="ARBA" id="ARBA00001946"/>
    </source>
</evidence>
<evidence type="ECO:0000256" key="5">
    <source>
        <dbReference type="ARBA" id="ARBA00011996"/>
    </source>
</evidence>
<dbReference type="InterPro" id="IPR008279">
    <property type="entry name" value="PEP-util_enz_mobile_dom"/>
</dbReference>
<dbReference type="UniPathway" id="UPA00138"/>
<keyword evidence="10" id="KW-0418">Kinase</keyword>
<dbReference type="RefSeq" id="WP_011697502.1">
    <property type="nucleotide sequence ID" value="NC_008554.1"/>
</dbReference>
<evidence type="ECO:0000256" key="11">
    <source>
        <dbReference type="ARBA" id="ARBA00022840"/>
    </source>
</evidence>
<dbReference type="PANTHER" id="PTHR43030:SF1">
    <property type="entry name" value="PHOSPHOENOLPYRUVATE SYNTHASE"/>
    <property type="match status" value="1"/>
</dbReference>
<accession>A0LFX7</accession>
<dbReference type="eggNOG" id="COG3848">
    <property type="taxonomic scope" value="Bacteria"/>
</dbReference>
<dbReference type="GO" id="GO:0008986">
    <property type="term" value="F:pyruvate, water dikinase activity"/>
    <property type="evidence" value="ECO:0007669"/>
    <property type="project" value="UniProtKB-EC"/>
</dbReference>
<comment type="cofactor">
    <cofactor evidence="1">
        <name>Mg(2+)</name>
        <dbReference type="ChEBI" id="CHEBI:18420"/>
    </cofactor>
</comment>
<name>A0LFX7_SYNFM</name>
<keyword evidence="7 17" id="KW-0808">Transferase</keyword>
<keyword evidence="11" id="KW-0067">ATP-binding</keyword>
<comment type="pathway">
    <text evidence="3">Carbohydrate biosynthesis; gluconeogenesis.</text>
</comment>
<dbReference type="PANTHER" id="PTHR43030">
    <property type="entry name" value="PHOSPHOENOLPYRUVATE SYNTHASE"/>
    <property type="match status" value="1"/>
</dbReference>
<dbReference type="InterPro" id="IPR006319">
    <property type="entry name" value="PEP_synth"/>
</dbReference>
<dbReference type="Pfam" id="PF01326">
    <property type="entry name" value="PPDK_N"/>
    <property type="match status" value="1"/>
</dbReference>
<evidence type="ECO:0000256" key="3">
    <source>
        <dbReference type="ARBA" id="ARBA00004742"/>
    </source>
</evidence>
<evidence type="ECO:0000256" key="8">
    <source>
        <dbReference type="ARBA" id="ARBA00022723"/>
    </source>
</evidence>
<evidence type="ECO:0000259" key="15">
    <source>
        <dbReference type="Pfam" id="PF00391"/>
    </source>
</evidence>
<dbReference type="EMBL" id="CP000478">
    <property type="protein sequence ID" value="ABK16329.1"/>
    <property type="molecule type" value="Genomic_DNA"/>
</dbReference>
<dbReference type="InParanoid" id="A0LFX7"/>
<dbReference type="InterPro" id="IPR036637">
    <property type="entry name" value="Phosphohistidine_dom_sf"/>
</dbReference>
<dbReference type="HOGENOM" id="CLU_011040_0_0_7"/>
<dbReference type="STRING" id="335543.Sfum_0630"/>
<feature type="domain" description="Pyruvate phosphate dikinase AMP/ATP-binding" evidence="16">
    <location>
        <begin position="134"/>
        <end position="454"/>
    </location>
</feature>